<dbReference type="EMBL" id="HG793172">
    <property type="protein sequence ID" value="CRL29762.1"/>
    <property type="molecule type" value="Genomic_DNA"/>
</dbReference>
<name>A0A0G4PUD0_PENC3</name>
<evidence type="ECO:0000313" key="2">
    <source>
        <dbReference type="EMBL" id="CRL29762.1"/>
    </source>
</evidence>
<reference evidence="2 3" key="1">
    <citation type="journal article" date="2014" name="Nat. Commun.">
        <title>Multiple recent horizontal transfers of a large genomic region in cheese making fungi.</title>
        <authorList>
            <person name="Cheeseman K."/>
            <person name="Ropars J."/>
            <person name="Renault P."/>
            <person name="Dupont J."/>
            <person name="Gouzy J."/>
            <person name="Branca A."/>
            <person name="Abraham A.L."/>
            <person name="Ceppi M."/>
            <person name="Conseiller E."/>
            <person name="Debuchy R."/>
            <person name="Malagnac F."/>
            <person name="Goarin A."/>
            <person name="Silar P."/>
            <person name="Lacoste S."/>
            <person name="Sallet E."/>
            <person name="Bensimon A."/>
            <person name="Giraud T."/>
            <person name="Brygoo Y."/>
        </authorList>
    </citation>
    <scope>NUCLEOTIDE SEQUENCE [LARGE SCALE GENOMIC DNA]</scope>
    <source>
        <strain evidence="3">FM 013</strain>
    </source>
</reference>
<keyword evidence="3" id="KW-1185">Reference proteome</keyword>
<evidence type="ECO:0000313" key="3">
    <source>
        <dbReference type="Proteomes" id="UP000053732"/>
    </source>
</evidence>
<feature type="region of interest" description="Disordered" evidence="1">
    <location>
        <begin position="28"/>
        <end position="60"/>
    </location>
</feature>
<accession>A0A0G4PUD0</accession>
<dbReference type="Proteomes" id="UP000053732">
    <property type="component" value="Unassembled WGS sequence"/>
</dbReference>
<feature type="compositionally biased region" description="Basic and acidic residues" evidence="1">
    <location>
        <begin position="30"/>
        <end position="43"/>
    </location>
</feature>
<protein>
    <submittedName>
        <fullName evidence="2">Str. FM013</fullName>
    </submittedName>
</protein>
<gene>
    <name evidence="2" type="ORF">PCAMFM013_S039g000071</name>
</gene>
<proteinExistence type="predicted"/>
<dbReference type="AlphaFoldDB" id="A0A0G4PUD0"/>
<organism evidence="2 3">
    <name type="scientific">Penicillium camemberti (strain FM 013)</name>
    <dbReference type="NCBI Taxonomy" id="1429867"/>
    <lineage>
        <taxon>Eukaryota</taxon>
        <taxon>Fungi</taxon>
        <taxon>Dikarya</taxon>
        <taxon>Ascomycota</taxon>
        <taxon>Pezizomycotina</taxon>
        <taxon>Eurotiomycetes</taxon>
        <taxon>Eurotiomycetidae</taxon>
        <taxon>Eurotiales</taxon>
        <taxon>Aspergillaceae</taxon>
        <taxon>Penicillium</taxon>
    </lineage>
</organism>
<evidence type="ECO:0000256" key="1">
    <source>
        <dbReference type="SAM" id="MobiDB-lite"/>
    </source>
</evidence>
<sequence length="60" mass="6584">MGVRERLLYMAFLDRGIALRSRGRVVGAGVRDRNSESAPDRSRINSPVSPRKLGKSGLNS</sequence>